<keyword evidence="1" id="KW-0678">Repressor</keyword>
<dbReference type="SUPFAM" id="SSF46689">
    <property type="entry name" value="Homeodomain-like"/>
    <property type="match status" value="1"/>
</dbReference>
<dbReference type="Proteomes" id="UP000017170">
    <property type="component" value="Unassembled WGS sequence"/>
</dbReference>
<dbReference type="Gene3D" id="1.10.357.10">
    <property type="entry name" value="Tetracycline Repressor, domain 2"/>
    <property type="match status" value="1"/>
</dbReference>
<evidence type="ECO:0000313" key="5">
    <source>
        <dbReference type="EMBL" id="ERN51180.1"/>
    </source>
</evidence>
<dbReference type="PRINTS" id="PR00455">
    <property type="entry name" value="HTHTETR"/>
</dbReference>
<proteinExistence type="predicted"/>
<comment type="caution">
    <text evidence="5">The sequence shown here is derived from an EMBL/GenBank/DDBJ whole genome shotgun (WGS) entry which is preliminary data.</text>
</comment>
<evidence type="ECO:0000256" key="3">
    <source>
        <dbReference type="PROSITE-ProRule" id="PRU00335"/>
    </source>
</evidence>
<sequence>MNRRQLKGQETKKRILNTALNLFAKKGFHNVTVDEIVQQSSSSKGAFYNHFKSKHEIFHSKFEEIDQFYVSFVESQQIPVENSIYQQLLDFFEFQMTYIQKELGHDLIRTIYENELTPERESFFGNPDRPFYQILNTYFMEGQQRGEFRTDIEAPYMTRCIARAIRGLLYDWAIFNHSVDIVEESQKYLRYCLDGFSSKLDRTI</sequence>
<dbReference type="InterPro" id="IPR023772">
    <property type="entry name" value="DNA-bd_HTH_TetR-type_CS"/>
</dbReference>
<keyword evidence="6" id="KW-1185">Reference proteome</keyword>
<dbReference type="AlphaFoldDB" id="U6SJR1"/>
<feature type="domain" description="HTH tetR-type" evidence="4">
    <location>
        <begin position="9"/>
        <end position="69"/>
    </location>
</feature>
<dbReference type="PANTHER" id="PTHR43479">
    <property type="entry name" value="ACREF/ENVCD OPERON REPRESSOR-RELATED"/>
    <property type="match status" value="1"/>
</dbReference>
<keyword evidence="2 3" id="KW-0238">DNA-binding</keyword>
<evidence type="ECO:0000256" key="1">
    <source>
        <dbReference type="ARBA" id="ARBA00022491"/>
    </source>
</evidence>
<feature type="DNA-binding region" description="H-T-H motif" evidence="3">
    <location>
        <begin position="32"/>
        <end position="51"/>
    </location>
</feature>
<reference evidence="5 6" key="1">
    <citation type="journal article" date="2013" name="Genome Announc.">
        <title>Genome Sequence of the Extreme Obligate Alkaliphile Bacillus marmarensis Strain DSM 21297.</title>
        <authorList>
            <person name="Wernick D.G."/>
            <person name="Choi K.Y."/>
            <person name="Tat C.A."/>
            <person name="Lafontaine Rivera J.G."/>
            <person name="Liao J.C."/>
        </authorList>
    </citation>
    <scope>NUCLEOTIDE SEQUENCE [LARGE SCALE GENOMIC DNA]</scope>
    <source>
        <strain evidence="5 6">DSM 21297</strain>
    </source>
</reference>
<evidence type="ECO:0000259" key="4">
    <source>
        <dbReference type="PROSITE" id="PS50977"/>
    </source>
</evidence>
<dbReference type="RefSeq" id="WP_022629929.1">
    <property type="nucleotide sequence ID" value="NZ_ATAE01000071.1"/>
</dbReference>
<dbReference type="GO" id="GO:0003677">
    <property type="term" value="F:DNA binding"/>
    <property type="evidence" value="ECO:0007669"/>
    <property type="project" value="UniProtKB-UniRule"/>
</dbReference>
<protein>
    <recommendedName>
        <fullName evidence="4">HTH tetR-type domain-containing protein</fullName>
    </recommendedName>
</protein>
<dbReference type="InterPro" id="IPR036271">
    <property type="entry name" value="Tet_transcr_reg_TetR-rel_C_sf"/>
</dbReference>
<dbReference type="PATRIC" id="fig|1188261.3.peg.3962"/>
<dbReference type="EMBL" id="ATAE01000071">
    <property type="protein sequence ID" value="ERN51180.1"/>
    <property type="molecule type" value="Genomic_DNA"/>
</dbReference>
<dbReference type="Pfam" id="PF00440">
    <property type="entry name" value="TetR_N"/>
    <property type="match status" value="1"/>
</dbReference>
<dbReference type="InterPro" id="IPR050624">
    <property type="entry name" value="HTH-type_Tx_Regulator"/>
</dbReference>
<gene>
    <name evidence="5" type="ORF">A33I_20790</name>
</gene>
<evidence type="ECO:0000256" key="2">
    <source>
        <dbReference type="ARBA" id="ARBA00023125"/>
    </source>
</evidence>
<name>U6SJR1_9BACI</name>
<dbReference type="PROSITE" id="PS01081">
    <property type="entry name" value="HTH_TETR_1"/>
    <property type="match status" value="1"/>
</dbReference>
<dbReference type="InterPro" id="IPR001647">
    <property type="entry name" value="HTH_TetR"/>
</dbReference>
<accession>U6SJR1</accession>
<dbReference type="PROSITE" id="PS50977">
    <property type="entry name" value="HTH_TETR_2"/>
    <property type="match status" value="1"/>
</dbReference>
<dbReference type="InterPro" id="IPR009057">
    <property type="entry name" value="Homeodomain-like_sf"/>
</dbReference>
<dbReference type="SUPFAM" id="SSF48498">
    <property type="entry name" value="Tetracyclin repressor-like, C-terminal domain"/>
    <property type="match status" value="1"/>
</dbReference>
<organism evidence="5 6">
    <name type="scientific">Alkalihalophilus marmarensis DSM 21297</name>
    <dbReference type="NCBI Taxonomy" id="1188261"/>
    <lineage>
        <taxon>Bacteria</taxon>
        <taxon>Bacillati</taxon>
        <taxon>Bacillota</taxon>
        <taxon>Bacilli</taxon>
        <taxon>Bacillales</taxon>
        <taxon>Bacillaceae</taxon>
        <taxon>Alkalihalophilus</taxon>
    </lineage>
</organism>
<evidence type="ECO:0000313" key="6">
    <source>
        <dbReference type="Proteomes" id="UP000017170"/>
    </source>
</evidence>
<dbReference type="PANTHER" id="PTHR43479:SF11">
    <property type="entry name" value="ACREF_ENVCD OPERON REPRESSOR-RELATED"/>
    <property type="match status" value="1"/>
</dbReference>